<name>A0A5B2TCH8_9PROT</name>
<gene>
    <name evidence="2" type="ORF">F0Q34_16365</name>
</gene>
<dbReference type="AlphaFoldDB" id="A0A5B2TCH8"/>
<dbReference type="SUPFAM" id="SSF53850">
    <property type="entry name" value="Periplasmic binding protein-like II"/>
    <property type="match status" value="1"/>
</dbReference>
<dbReference type="EMBL" id="VUKA01000010">
    <property type="protein sequence ID" value="KAA2212212.1"/>
    <property type="molecule type" value="Genomic_DNA"/>
</dbReference>
<protein>
    <recommendedName>
        <fullName evidence="1">LysR substrate-binding domain-containing protein</fullName>
    </recommendedName>
</protein>
<evidence type="ECO:0000313" key="2">
    <source>
        <dbReference type="EMBL" id="KAA2212212.1"/>
    </source>
</evidence>
<evidence type="ECO:0000259" key="1">
    <source>
        <dbReference type="Pfam" id="PF03466"/>
    </source>
</evidence>
<accession>A0A5B2TCH8</accession>
<organism evidence="2 3">
    <name type="scientific">Teichococcus oryzae</name>
    <dbReference type="NCBI Taxonomy" id="1608942"/>
    <lineage>
        <taxon>Bacteria</taxon>
        <taxon>Pseudomonadati</taxon>
        <taxon>Pseudomonadota</taxon>
        <taxon>Alphaproteobacteria</taxon>
        <taxon>Acetobacterales</taxon>
        <taxon>Roseomonadaceae</taxon>
        <taxon>Roseomonas</taxon>
    </lineage>
</organism>
<sequence length="142" mass="15100">MRVAHSTVARRLDAAPPLARAAALSGLDGNLPFLSVIEEHEELPEIQWIHGLFPRRCPALRLSTTLALRAAAMAGMGIAALPRYVGLGAPGLNEIMPPSPAPLESLFLVTHREQCGLARLRVLIDDLPQVVAADQALFGGNA</sequence>
<dbReference type="Pfam" id="PF03466">
    <property type="entry name" value="LysR_substrate"/>
    <property type="match status" value="1"/>
</dbReference>
<reference evidence="2 3" key="1">
    <citation type="journal article" date="2015" name="Int. J. Syst. Evol. Microbiol.">
        <title>Roseomonas oryzae sp. nov., isolated from paddy rhizosphere soil.</title>
        <authorList>
            <person name="Ramaprasad E.V."/>
            <person name="Sasikala Ch."/>
            <person name="Ramana Ch.V."/>
        </authorList>
    </citation>
    <scope>NUCLEOTIDE SEQUENCE [LARGE SCALE GENOMIC DNA]</scope>
    <source>
        <strain evidence="2 3">KCTC 42542</strain>
    </source>
</reference>
<dbReference type="Proteomes" id="UP000322110">
    <property type="component" value="Unassembled WGS sequence"/>
</dbReference>
<comment type="caution">
    <text evidence="2">The sequence shown here is derived from an EMBL/GenBank/DDBJ whole genome shotgun (WGS) entry which is preliminary data.</text>
</comment>
<feature type="domain" description="LysR substrate-binding" evidence="1">
    <location>
        <begin position="57"/>
        <end position="127"/>
    </location>
</feature>
<keyword evidence="3" id="KW-1185">Reference proteome</keyword>
<proteinExistence type="predicted"/>
<dbReference type="InterPro" id="IPR005119">
    <property type="entry name" value="LysR_subst-bd"/>
</dbReference>
<evidence type="ECO:0000313" key="3">
    <source>
        <dbReference type="Proteomes" id="UP000322110"/>
    </source>
</evidence>
<dbReference type="Gene3D" id="3.40.190.290">
    <property type="match status" value="1"/>
</dbReference>